<keyword evidence="1 5" id="KW-0597">Phosphoprotein</keyword>
<keyword evidence="4" id="KW-0804">Transcription</keyword>
<dbReference type="AlphaFoldDB" id="A0A6L8MRD0"/>
<dbReference type="PROSITE" id="PS50110">
    <property type="entry name" value="RESPONSE_REGULATORY"/>
    <property type="match status" value="1"/>
</dbReference>
<protein>
    <submittedName>
        <fullName evidence="8">Two-component system response regulator NarL</fullName>
    </submittedName>
</protein>
<dbReference type="SUPFAM" id="SSF52172">
    <property type="entry name" value="CheY-like"/>
    <property type="match status" value="1"/>
</dbReference>
<sequence>MEDTITVLLVDDHTLFRSGIRSLLQRNPEFTVVGEAADGFEGVKRAQQLKPQVILLDLNMPGMSGVETLQLLRQDCPESAIVMLTVSEDAEDLSTALKAGASGYLLKNIDTDYLTRAIRRAAAGETVVAEAMTAKLVAQLQSGSTPPAASELDKLTPREREILDCLARGESNKGIARILDLAESTVKIHVQSVLKKLKLSSRVQAAVYAVEHRRQSGA</sequence>
<dbReference type="InterPro" id="IPR058245">
    <property type="entry name" value="NreC/VraR/RcsB-like_REC"/>
</dbReference>
<proteinExistence type="predicted"/>
<reference evidence="8 9" key="1">
    <citation type="submission" date="2019-12" db="EMBL/GenBank/DDBJ databases">
        <title>Novel species isolated from a subtropical stream in China.</title>
        <authorList>
            <person name="Lu H."/>
        </authorList>
    </citation>
    <scope>NUCLEOTIDE SEQUENCE [LARGE SCALE GENOMIC DNA]</scope>
    <source>
        <strain evidence="8 9">FT50W</strain>
    </source>
</reference>
<dbReference type="Pfam" id="PF00196">
    <property type="entry name" value="GerE"/>
    <property type="match status" value="1"/>
</dbReference>
<dbReference type="GO" id="GO:0006355">
    <property type="term" value="P:regulation of DNA-templated transcription"/>
    <property type="evidence" value="ECO:0007669"/>
    <property type="project" value="InterPro"/>
</dbReference>
<name>A0A6L8MRD0_9BURK</name>
<dbReference type="InterPro" id="IPR000792">
    <property type="entry name" value="Tscrpt_reg_LuxR_C"/>
</dbReference>
<dbReference type="Gene3D" id="3.40.50.2300">
    <property type="match status" value="1"/>
</dbReference>
<dbReference type="RefSeq" id="WP_161021081.1">
    <property type="nucleotide sequence ID" value="NZ_WWCP01000035.1"/>
</dbReference>
<dbReference type="Proteomes" id="UP000474565">
    <property type="component" value="Unassembled WGS sequence"/>
</dbReference>
<evidence type="ECO:0000256" key="1">
    <source>
        <dbReference type="ARBA" id="ARBA00022553"/>
    </source>
</evidence>
<dbReference type="InterPro" id="IPR039420">
    <property type="entry name" value="WalR-like"/>
</dbReference>
<dbReference type="PROSITE" id="PS00622">
    <property type="entry name" value="HTH_LUXR_1"/>
    <property type="match status" value="1"/>
</dbReference>
<dbReference type="InterPro" id="IPR001789">
    <property type="entry name" value="Sig_transdc_resp-reg_receiver"/>
</dbReference>
<dbReference type="PRINTS" id="PR00038">
    <property type="entry name" value="HTHLUXR"/>
</dbReference>
<evidence type="ECO:0000259" key="7">
    <source>
        <dbReference type="PROSITE" id="PS50110"/>
    </source>
</evidence>
<dbReference type="PANTHER" id="PTHR43214:SF41">
    <property type="entry name" value="NITRATE_NITRITE RESPONSE REGULATOR PROTEIN NARP"/>
    <property type="match status" value="1"/>
</dbReference>
<dbReference type="SMART" id="SM00421">
    <property type="entry name" value="HTH_LUXR"/>
    <property type="match status" value="1"/>
</dbReference>
<evidence type="ECO:0000256" key="5">
    <source>
        <dbReference type="PROSITE-ProRule" id="PRU00169"/>
    </source>
</evidence>
<comment type="caution">
    <text evidence="8">The sequence shown here is derived from an EMBL/GenBank/DDBJ whole genome shotgun (WGS) entry which is preliminary data.</text>
</comment>
<dbReference type="CDD" id="cd06170">
    <property type="entry name" value="LuxR_C_like"/>
    <property type="match status" value="1"/>
</dbReference>
<dbReference type="GO" id="GO:0000160">
    <property type="term" value="P:phosphorelay signal transduction system"/>
    <property type="evidence" value="ECO:0007669"/>
    <property type="project" value="InterPro"/>
</dbReference>
<dbReference type="InterPro" id="IPR016032">
    <property type="entry name" value="Sig_transdc_resp-reg_C-effctor"/>
</dbReference>
<dbReference type="SMART" id="SM00448">
    <property type="entry name" value="REC"/>
    <property type="match status" value="1"/>
</dbReference>
<gene>
    <name evidence="8" type="primary">narL</name>
    <name evidence="8" type="ORF">GTP44_21965</name>
</gene>
<evidence type="ECO:0000256" key="4">
    <source>
        <dbReference type="ARBA" id="ARBA00023163"/>
    </source>
</evidence>
<evidence type="ECO:0000256" key="3">
    <source>
        <dbReference type="ARBA" id="ARBA00023125"/>
    </source>
</evidence>
<dbReference type="PROSITE" id="PS50043">
    <property type="entry name" value="HTH_LUXR_2"/>
    <property type="match status" value="1"/>
</dbReference>
<dbReference type="GO" id="GO:0003677">
    <property type="term" value="F:DNA binding"/>
    <property type="evidence" value="ECO:0007669"/>
    <property type="project" value="UniProtKB-KW"/>
</dbReference>
<dbReference type="PANTHER" id="PTHR43214">
    <property type="entry name" value="TWO-COMPONENT RESPONSE REGULATOR"/>
    <property type="match status" value="1"/>
</dbReference>
<keyword evidence="3" id="KW-0238">DNA-binding</keyword>
<keyword evidence="2" id="KW-0805">Transcription regulation</keyword>
<evidence type="ECO:0000259" key="6">
    <source>
        <dbReference type="PROSITE" id="PS50043"/>
    </source>
</evidence>
<organism evidence="8 9">
    <name type="scientific">Duganella lactea</name>
    <dbReference type="NCBI Taxonomy" id="2692173"/>
    <lineage>
        <taxon>Bacteria</taxon>
        <taxon>Pseudomonadati</taxon>
        <taxon>Pseudomonadota</taxon>
        <taxon>Betaproteobacteria</taxon>
        <taxon>Burkholderiales</taxon>
        <taxon>Oxalobacteraceae</taxon>
        <taxon>Telluria group</taxon>
        <taxon>Duganella</taxon>
    </lineage>
</organism>
<accession>A0A6L8MRD0</accession>
<feature type="domain" description="Response regulatory" evidence="7">
    <location>
        <begin position="6"/>
        <end position="122"/>
    </location>
</feature>
<dbReference type="SUPFAM" id="SSF46894">
    <property type="entry name" value="C-terminal effector domain of the bipartite response regulators"/>
    <property type="match status" value="1"/>
</dbReference>
<evidence type="ECO:0000256" key="2">
    <source>
        <dbReference type="ARBA" id="ARBA00023015"/>
    </source>
</evidence>
<dbReference type="EMBL" id="WWCP01000035">
    <property type="protein sequence ID" value="MYM84604.1"/>
    <property type="molecule type" value="Genomic_DNA"/>
</dbReference>
<feature type="modified residue" description="4-aspartylphosphate" evidence="5">
    <location>
        <position position="57"/>
    </location>
</feature>
<dbReference type="CDD" id="cd17535">
    <property type="entry name" value="REC_NarL-like"/>
    <property type="match status" value="1"/>
</dbReference>
<evidence type="ECO:0000313" key="8">
    <source>
        <dbReference type="EMBL" id="MYM84604.1"/>
    </source>
</evidence>
<dbReference type="NCBIfam" id="NF007935">
    <property type="entry name" value="PRK10651.1"/>
    <property type="match status" value="1"/>
</dbReference>
<evidence type="ECO:0000313" key="9">
    <source>
        <dbReference type="Proteomes" id="UP000474565"/>
    </source>
</evidence>
<dbReference type="Pfam" id="PF00072">
    <property type="entry name" value="Response_reg"/>
    <property type="match status" value="1"/>
</dbReference>
<feature type="domain" description="HTH luxR-type" evidence="6">
    <location>
        <begin position="148"/>
        <end position="213"/>
    </location>
</feature>
<dbReference type="InterPro" id="IPR011006">
    <property type="entry name" value="CheY-like_superfamily"/>
</dbReference>